<dbReference type="GO" id="GO:0004659">
    <property type="term" value="F:prenyltransferase activity"/>
    <property type="evidence" value="ECO:0007669"/>
    <property type="project" value="InterPro"/>
</dbReference>
<protein>
    <recommendedName>
        <fullName evidence="7">Polyprenyl synthetase</fullName>
    </recommendedName>
</protein>
<dbReference type="PROSITE" id="PS00723">
    <property type="entry name" value="POLYPRENYL_SYNTHASE_1"/>
    <property type="match status" value="1"/>
</dbReference>
<reference evidence="6" key="1">
    <citation type="submission" date="2018-05" db="EMBL/GenBank/DDBJ databases">
        <authorList>
            <person name="Lanie J.A."/>
            <person name="Ng W.-L."/>
            <person name="Kazmierczak K.M."/>
            <person name="Andrzejewski T.M."/>
            <person name="Davidsen T.M."/>
            <person name="Wayne K.J."/>
            <person name="Tettelin H."/>
            <person name="Glass J.I."/>
            <person name="Rusch D."/>
            <person name="Podicherti R."/>
            <person name="Tsui H.-C.T."/>
            <person name="Winkler M.E."/>
        </authorList>
    </citation>
    <scope>NUCLEOTIDE SEQUENCE</scope>
</reference>
<organism evidence="6">
    <name type="scientific">marine metagenome</name>
    <dbReference type="NCBI Taxonomy" id="408172"/>
    <lineage>
        <taxon>unclassified sequences</taxon>
        <taxon>metagenomes</taxon>
        <taxon>ecological metagenomes</taxon>
    </lineage>
</organism>
<dbReference type="PROSITE" id="PS00444">
    <property type="entry name" value="POLYPRENYL_SYNTHASE_2"/>
    <property type="match status" value="1"/>
</dbReference>
<dbReference type="GO" id="GO:0008299">
    <property type="term" value="P:isoprenoid biosynthetic process"/>
    <property type="evidence" value="ECO:0007669"/>
    <property type="project" value="InterPro"/>
</dbReference>
<dbReference type="CDD" id="cd00685">
    <property type="entry name" value="Trans_IPPS_HT"/>
    <property type="match status" value="1"/>
</dbReference>
<keyword evidence="3" id="KW-0808">Transferase</keyword>
<dbReference type="Gene3D" id="1.10.600.10">
    <property type="entry name" value="Farnesyl Diphosphate Synthase"/>
    <property type="match status" value="1"/>
</dbReference>
<dbReference type="InterPro" id="IPR008949">
    <property type="entry name" value="Isoprenoid_synthase_dom_sf"/>
</dbReference>
<evidence type="ECO:0000313" key="6">
    <source>
        <dbReference type="EMBL" id="SUZ58667.1"/>
    </source>
</evidence>
<evidence type="ECO:0000256" key="2">
    <source>
        <dbReference type="ARBA" id="ARBA00006706"/>
    </source>
</evidence>
<evidence type="ECO:0000256" key="1">
    <source>
        <dbReference type="ARBA" id="ARBA00001946"/>
    </source>
</evidence>
<comment type="cofactor">
    <cofactor evidence="1">
        <name>Mg(2+)</name>
        <dbReference type="ChEBI" id="CHEBI:18420"/>
    </cofactor>
</comment>
<evidence type="ECO:0000256" key="5">
    <source>
        <dbReference type="ARBA" id="ARBA00022842"/>
    </source>
</evidence>
<evidence type="ECO:0008006" key="7">
    <source>
        <dbReference type="Google" id="ProtNLM"/>
    </source>
</evidence>
<dbReference type="PANTHER" id="PTHR12001:SF69">
    <property type="entry name" value="ALL TRANS-POLYPRENYL-DIPHOSPHATE SYNTHASE PDSS1"/>
    <property type="match status" value="1"/>
</dbReference>
<sequence length="335" mass="38634">MNNINTKVQDIKSLKEITVPINKDIHLFRKELKDSLRSEVRLINILAKYMMMRRGKHIRPFLTIFSAHICGEPTANSFRAAAMIEMLHVATLIHDDVVDEANLRRGWAALHKKWKNKLSVLMGDYILSKSLINMIKLKDFEVLELISGTAEQMSSGEILQIEKNFRKSVSEKLYYDVISRKTASLFSASCELGSLTTTNNLKDRKAMKDFGQNFGMAFQIKDDLFDLLARESDIGKDVAHDVKKSMITLPYIHSFRTLKKSDQKRMNTIIRTKKKTPQIIRELRNLIEKGGGFDYARNKIEDFSNNAMMAIKTYEDSSYKKSMLDLLVFNIHRTK</sequence>
<evidence type="ECO:0000256" key="3">
    <source>
        <dbReference type="ARBA" id="ARBA00022679"/>
    </source>
</evidence>
<dbReference type="InterPro" id="IPR000092">
    <property type="entry name" value="Polyprenyl_synt"/>
</dbReference>
<dbReference type="EMBL" id="UINC01000633">
    <property type="protein sequence ID" value="SUZ58667.1"/>
    <property type="molecule type" value="Genomic_DNA"/>
</dbReference>
<evidence type="ECO:0000256" key="4">
    <source>
        <dbReference type="ARBA" id="ARBA00022723"/>
    </source>
</evidence>
<gene>
    <name evidence="6" type="ORF">METZ01_LOCUS11521</name>
</gene>
<dbReference type="GO" id="GO:0046872">
    <property type="term" value="F:metal ion binding"/>
    <property type="evidence" value="ECO:0007669"/>
    <property type="project" value="UniProtKB-KW"/>
</dbReference>
<dbReference type="SFLD" id="SFLDS00005">
    <property type="entry name" value="Isoprenoid_Synthase_Type_I"/>
    <property type="match status" value="1"/>
</dbReference>
<dbReference type="Pfam" id="PF00348">
    <property type="entry name" value="polyprenyl_synt"/>
    <property type="match status" value="1"/>
</dbReference>
<dbReference type="AlphaFoldDB" id="A0A381NW43"/>
<dbReference type="PANTHER" id="PTHR12001">
    <property type="entry name" value="GERANYLGERANYL PYROPHOSPHATE SYNTHASE"/>
    <property type="match status" value="1"/>
</dbReference>
<keyword evidence="5" id="KW-0460">Magnesium</keyword>
<proteinExistence type="inferred from homology"/>
<dbReference type="SUPFAM" id="SSF48576">
    <property type="entry name" value="Terpenoid synthases"/>
    <property type="match status" value="1"/>
</dbReference>
<comment type="similarity">
    <text evidence="2">Belongs to the FPP/GGPP synthase family.</text>
</comment>
<dbReference type="InterPro" id="IPR033749">
    <property type="entry name" value="Polyprenyl_synt_CS"/>
</dbReference>
<name>A0A381NW43_9ZZZZ</name>
<keyword evidence="4" id="KW-0479">Metal-binding</keyword>
<accession>A0A381NW43</accession>